<feature type="compositionally biased region" description="Low complexity" evidence="1">
    <location>
        <begin position="201"/>
        <end position="211"/>
    </location>
</feature>
<keyword evidence="4" id="KW-1185">Reference proteome</keyword>
<feature type="domain" description="Clr5" evidence="2">
    <location>
        <begin position="20"/>
        <end position="72"/>
    </location>
</feature>
<accession>A0A0N1P117</accession>
<sequence length="774" mass="86749">MATIASNHGDAPQTLEGPTAAQWSAVKEDIRYLYLIEKKPLKHVKQILEQRRGFRATERMFKSRLNAWKFTKNSSDKEYQICAVLHKTRRDRGIQHTAFDINGNRRTLRDLFKYIKGRKMTVEDFYALAVANVTPDQLQGDGQQVRAVTPEPDEDGGHDSEGDSENDGSHEALVKLTPTSSDASNGNSLPIEQRPRRHRPSTSSSASHSARQGQWSTLEPRSVPLPSPTDAYSAHNHTPESFSISPTSVSFRPTNHLRHSPRRSFGRSDVESLAHSTIYSNPLRQSHGADNLEAWTVLSHGASDTSSLSDFDVICPRCHRTTSDHSSPCDIDSPASLTLSPSIQRNTRNIFNPTPDLPSPAVHFAVPSPANDHSWKWVSHCFSACIYYSRSRYTDLTDRNLVENTPSYATATDDFVFARYDLECADEQFRAMIVSNDPNILVAINQSVMTLGMHNWGNITKFIMGRASDVAREMLGQDHPISILARFVTLMSSGKTIYDQTEITTPMLEHAWHAFVTGWTPPSTTEGAQAQPPFSVPAEGEAGRRAIPAMYLYASALTTEAIRFASPYKEAKLSHAEGLLRHCYSLACRTFHKSHLQAIAALVKLQLVLERQNRLSEAIETISIAIEDGRSTLGTQHARQLENVRIRAELLRKRWRVEEEKEDVQSDNRHGLATINSAFATVQAQRSAERSRRRQAEQQQVEAALWEVLEGRVKILGRKHESTMQSKIDLINWLRDAGRWSADSPERQRLNDVWDWTHVSADECGGGANGRGGY</sequence>
<feature type="region of interest" description="Disordered" evidence="1">
    <location>
        <begin position="138"/>
        <end position="269"/>
    </location>
</feature>
<dbReference type="Pfam" id="PF14420">
    <property type="entry name" value="Clr5"/>
    <property type="match status" value="1"/>
</dbReference>
<evidence type="ECO:0000256" key="1">
    <source>
        <dbReference type="SAM" id="MobiDB-lite"/>
    </source>
</evidence>
<name>A0A0N1P117_9EURO</name>
<feature type="compositionally biased region" description="Polar residues" evidence="1">
    <location>
        <begin position="235"/>
        <end position="253"/>
    </location>
</feature>
<dbReference type="GeneID" id="28738679"/>
<dbReference type="PANTHER" id="PTHR38788:SF3">
    <property type="entry name" value="CLR5 DOMAIN-CONTAINING PROTEIN"/>
    <property type="match status" value="1"/>
</dbReference>
<comment type="caution">
    <text evidence="3">The sequence shown here is derived from an EMBL/GenBank/DDBJ whole genome shotgun (WGS) entry which is preliminary data.</text>
</comment>
<dbReference type="PANTHER" id="PTHR38788">
    <property type="entry name" value="CLR5 DOMAIN-CONTAINING PROTEIN"/>
    <property type="match status" value="1"/>
</dbReference>
<protein>
    <recommendedName>
        <fullName evidence="2">Clr5 domain-containing protein</fullName>
    </recommendedName>
</protein>
<reference evidence="3 4" key="1">
    <citation type="submission" date="2015-06" db="EMBL/GenBank/DDBJ databases">
        <title>Draft genome of the ant-associated black yeast Phialophora attae CBS 131958.</title>
        <authorList>
            <person name="Moreno L.F."/>
            <person name="Stielow B.J."/>
            <person name="de Hoog S."/>
            <person name="Vicente V.A."/>
            <person name="Weiss V.A."/>
            <person name="de Vries M."/>
            <person name="Cruz L.M."/>
            <person name="Souza E.M."/>
        </authorList>
    </citation>
    <scope>NUCLEOTIDE SEQUENCE [LARGE SCALE GENOMIC DNA]</scope>
    <source>
        <strain evidence="3 4">CBS 131958</strain>
    </source>
</reference>
<feature type="compositionally biased region" description="Basic residues" evidence="1">
    <location>
        <begin position="255"/>
        <end position="265"/>
    </location>
</feature>
<dbReference type="InterPro" id="IPR011990">
    <property type="entry name" value="TPR-like_helical_dom_sf"/>
</dbReference>
<dbReference type="VEuPathDB" id="FungiDB:AB675_6501"/>
<evidence type="ECO:0000313" key="3">
    <source>
        <dbReference type="EMBL" id="KPI44086.1"/>
    </source>
</evidence>
<organism evidence="3 4">
    <name type="scientific">Cyphellophora attinorum</name>
    <dbReference type="NCBI Taxonomy" id="1664694"/>
    <lineage>
        <taxon>Eukaryota</taxon>
        <taxon>Fungi</taxon>
        <taxon>Dikarya</taxon>
        <taxon>Ascomycota</taxon>
        <taxon>Pezizomycotina</taxon>
        <taxon>Eurotiomycetes</taxon>
        <taxon>Chaetothyriomycetidae</taxon>
        <taxon>Chaetothyriales</taxon>
        <taxon>Cyphellophoraceae</taxon>
        <taxon>Cyphellophora</taxon>
    </lineage>
</organism>
<dbReference type="AlphaFoldDB" id="A0A0N1P117"/>
<proteinExistence type="predicted"/>
<evidence type="ECO:0000313" key="4">
    <source>
        <dbReference type="Proteomes" id="UP000038010"/>
    </source>
</evidence>
<evidence type="ECO:0000259" key="2">
    <source>
        <dbReference type="Pfam" id="PF14420"/>
    </source>
</evidence>
<feature type="compositionally biased region" description="Polar residues" evidence="1">
    <location>
        <begin position="177"/>
        <end position="190"/>
    </location>
</feature>
<dbReference type="Gene3D" id="1.25.40.10">
    <property type="entry name" value="Tetratricopeptide repeat domain"/>
    <property type="match status" value="1"/>
</dbReference>
<dbReference type="RefSeq" id="XP_018004049.1">
    <property type="nucleotide sequence ID" value="XM_018146799.1"/>
</dbReference>
<dbReference type="EMBL" id="LFJN01000004">
    <property type="protein sequence ID" value="KPI44086.1"/>
    <property type="molecule type" value="Genomic_DNA"/>
</dbReference>
<dbReference type="OrthoDB" id="1658288at2759"/>
<dbReference type="InterPro" id="IPR025676">
    <property type="entry name" value="Clr5_dom"/>
</dbReference>
<dbReference type="STRING" id="1664694.A0A0N1P117"/>
<gene>
    <name evidence="3" type="ORF">AB675_6501</name>
</gene>
<dbReference type="Proteomes" id="UP000038010">
    <property type="component" value="Unassembled WGS sequence"/>
</dbReference>
<feature type="compositionally biased region" description="Basic and acidic residues" evidence="1">
    <location>
        <begin position="155"/>
        <end position="173"/>
    </location>
</feature>